<name>A0A1X9IT07_POPTO</name>
<feature type="compositionally biased region" description="Polar residues" evidence="7">
    <location>
        <begin position="200"/>
        <end position="214"/>
    </location>
</feature>
<dbReference type="PANTHER" id="PTHR32096:SF133">
    <property type="entry name" value="WRKY TRANSCRIPTION FACTOR 41-RELATED"/>
    <property type="match status" value="1"/>
</dbReference>
<keyword evidence="4" id="KW-0804">Transcription</keyword>
<dbReference type="GO" id="GO:0010150">
    <property type="term" value="P:leaf senescence"/>
    <property type="evidence" value="ECO:0007669"/>
    <property type="project" value="UniProtKB-ARBA"/>
</dbReference>
<evidence type="ECO:0000256" key="6">
    <source>
        <dbReference type="ARBA" id="ARBA00060850"/>
    </source>
</evidence>
<dbReference type="GO" id="GO:0000976">
    <property type="term" value="F:transcription cis-regulatory region binding"/>
    <property type="evidence" value="ECO:0007669"/>
    <property type="project" value="TreeGrafter"/>
</dbReference>
<dbReference type="GO" id="GO:0009751">
    <property type="term" value="P:response to salicylic acid"/>
    <property type="evidence" value="ECO:0007669"/>
    <property type="project" value="UniProtKB-ARBA"/>
</dbReference>
<evidence type="ECO:0000313" key="9">
    <source>
        <dbReference type="EMBL" id="APR64291.1"/>
    </source>
</evidence>
<reference evidence="9" key="1">
    <citation type="submission" date="2016-04" db="EMBL/GenBank/DDBJ databases">
        <title>Genome-wide identification and association studies of long non-coding RNAs involved in stem secondary growth and wood biomass in Populus tomentosa.</title>
        <authorList>
            <person name="Zhang D."/>
            <person name="Zhou D."/>
        </authorList>
    </citation>
    <scope>NUCLEOTIDE SEQUENCE</scope>
</reference>
<sequence>MEKSMEWEQKTLISELAQGKELAKQLRNHLNPSSSLEARQSLVEKILSSYEKALSVLNRGALVADQPKPTIGIMESPHSFSNSSPWSEVSDQDCKQEWNKDANKKRKTQPRRTEQVKVCPGTGLEGPLDDGHSWRKYGQKDILGATFPRGYYRCTHRHSQGCLATKQVQRSDENQSIFEVTYRGRHTCNQASPPPVASPSLENDFSKQSKYHCQQQHHEEKPKPSKETSRHFGIDCNQVKNEDLGSKDGIFPFFSFPCTSPGNENEENNIFTESMIENSIFGGFSPAFISPATSESNYFSVSPCHMNSFGMGSQNVQTRGGELTTEKISAPTSVTNSPIRDLDISIDYVDFDTSFPFDNPEFFA</sequence>
<comment type="subcellular location">
    <subcellularLocation>
        <location evidence="1">Nucleus</location>
    </subcellularLocation>
</comment>
<organism evidence="9">
    <name type="scientific">Populus tomentosa</name>
    <name type="common">Chinese white poplar</name>
    <dbReference type="NCBI Taxonomy" id="118781"/>
    <lineage>
        <taxon>Eukaryota</taxon>
        <taxon>Viridiplantae</taxon>
        <taxon>Streptophyta</taxon>
        <taxon>Embryophyta</taxon>
        <taxon>Tracheophyta</taxon>
        <taxon>Spermatophyta</taxon>
        <taxon>Magnoliopsida</taxon>
        <taxon>eudicotyledons</taxon>
        <taxon>Gunneridae</taxon>
        <taxon>Pentapetalae</taxon>
        <taxon>rosids</taxon>
        <taxon>fabids</taxon>
        <taxon>Malpighiales</taxon>
        <taxon>Salicaceae</taxon>
        <taxon>Saliceae</taxon>
        <taxon>Populus</taxon>
    </lineage>
</organism>
<feature type="region of interest" description="Disordered" evidence="7">
    <location>
        <begin position="101"/>
        <end position="124"/>
    </location>
</feature>
<feature type="compositionally biased region" description="Basic and acidic residues" evidence="7">
    <location>
        <begin position="216"/>
        <end position="231"/>
    </location>
</feature>
<proteinExistence type="evidence at transcript level"/>
<keyword evidence="2" id="KW-0805">Transcription regulation</keyword>
<dbReference type="PROSITE" id="PS50811">
    <property type="entry name" value="WRKY"/>
    <property type="match status" value="1"/>
</dbReference>
<keyword evidence="5" id="KW-0539">Nucleus</keyword>
<dbReference type="InterPro" id="IPR036576">
    <property type="entry name" value="WRKY_dom_sf"/>
</dbReference>
<dbReference type="SUPFAM" id="SSF118290">
    <property type="entry name" value="WRKY DNA-binding domain"/>
    <property type="match status" value="1"/>
</dbReference>
<protein>
    <recommendedName>
        <fullName evidence="8">WRKY domain-containing protein</fullName>
    </recommendedName>
</protein>
<evidence type="ECO:0000256" key="7">
    <source>
        <dbReference type="SAM" id="MobiDB-lite"/>
    </source>
</evidence>
<comment type="similarity">
    <text evidence="6">Belongs to the WRKY group III family.</text>
</comment>
<dbReference type="Gene3D" id="2.20.25.80">
    <property type="entry name" value="WRKY domain"/>
    <property type="match status" value="1"/>
</dbReference>
<feature type="domain" description="WRKY" evidence="8">
    <location>
        <begin position="123"/>
        <end position="191"/>
    </location>
</feature>
<dbReference type="AlphaFoldDB" id="A0A1X9IT07"/>
<dbReference type="PANTHER" id="PTHR32096">
    <property type="entry name" value="WRKY TRANSCRIPTION FACTOR 30-RELATED-RELATED"/>
    <property type="match status" value="1"/>
</dbReference>
<evidence type="ECO:0000259" key="8">
    <source>
        <dbReference type="PROSITE" id="PS50811"/>
    </source>
</evidence>
<keyword evidence="3" id="KW-0238">DNA-binding</keyword>
<accession>A0A1X9IT07</accession>
<dbReference type="InterPro" id="IPR044810">
    <property type="entry name" value="WRKY_plant"/>
</dbReference>
<dbReference type="EMBL" id="KX155300">
    <property type="protein sequence ID" value="APR64291.1"/>
    <property type="molecule type" value="mRNA"/>
</dbReference>
<evidence type="ECO:0000256" key="3">
    <source>
        <dbReference type="ARBA" id="ARBA00023125"/>
    </source>
</evidence>
<dbReference type="GO" id="GO:0010193">
    <property type="term" value="P:response to ozone"/>
    <property type="evidence" value="ECO:0007669"/>
    <property type="project" value="UniProtKB-ARBA"/>
</dbReference>
<evidence type="ECO:0000256" key="1">
    <source>
        <dbReference type="ARBA" id="ARBA00004123"/>
    </source>
</evidence>
<dbReference type="InterPro" id="IPR003657">
    <property type="entry name" value="WRKY_dom"/>
</dbReference>
<evidence type="ECO:0000256" key="5">
    <source>
        <dbReference type="ARBA" id="ARBA00023242"/>
    </source>
</evidence>
<dbReference type="SMART" id="SM00774">
    <property type="entry name" value="WRKY"/>
    <property type="match status" value="1"/>
</dbReference>
<dbReference type="FunFam" id="2.20.25.80:FF:000009">
    <property type="entry name" value="WRKY transcription factor 53"/>
    <property type="match status" value="1"/>
</dbReference>
<dbReference type="GO" id="GO:0005634">
    <property type="term" value="C:nucleus"/>
    <property type="evidence" value="ECO:0007669"/>
    <property type="project" value="UniProtKB-SubCell"/>
</dbReference>
<dbReference type="GO" id="GO:0003700">
    <property type="term" value="F:DNA-binding transcription factor activity"/>
    <property type="evidence" value="ECO:0007669"/>
    <property type="project" value="InterPro"/>
</dbReference>
<dbReference type="GO" id="GO:0042542">
    <property type="term" value="P:response to hydrogen peroxide"/>
    <property type="evidence" value="ECO:0007669"/>
    <property type="project" value="UniProtKB-ARBA"/>
</dbReference>
<dbReference type="Pfam" id="PF03106">
    <property type="entry name" value="WRKY"/>
    <property type="match status" value="1"/>
</dbReference>
<evidence type="ECO:0000256" key="4">
    <source>
        <dbReference type="ARBA" id="ARBA00023163"/>
    </source>
</evidence>
<evidence type="ECO:0000256" key="2">
    <source>
        <dbReference type="ARBA" id="ARBA00023015"/>
    </source>
</evidence>
<feature type="region of interest" description="Disordered" evidence="7">
    <location>
        <begin position="188"/>
        <end position="231"/>
    </location>
</feature>